<dbReference type="GeneID" id="17322236"/>
<dbReference type="OrthoDB" id="5085at2759"/>
<dbReference type="KEGG" id="ccp:CHC_T00003619001"/>
<evidence type="ECO:0000256" key="1">
    <source>
        <dbReference type="SAM" id="MobiDB-lite"/>
    </source>
</evidence>
<dbReference type="EMBL" id="HG001706">
    <property type="protein sequence ID" value="CDF34701.1"/>
    <property type="molecule type" value="Genomic_DNA"/>
</dbReference>
<dbReference type="AlphaFoldDB" id="R7QBA2"/>
<evidence type="ECO:0000313" key="3">
    <source>
        <dbReference type="Proteomes" id="UP000012073"/>
    </source>
</evidence>
<evidence type="ECO:0000313" key="2">
    <source>
        <dbReference type="EMBL" id="CDF34701.1"/>
    </source>
</evidence>
<protein>
    <submittedName>
        <fullName evidence="2">Uncharacterized protein</fullName>
    </submittedName>
</protein>
<feature type="region of interest" description="Disordered" evidence="1">
    <location>
        <begin position="103"/>
        <end position="126"/>
    </location>
</feature>
<accession>R7QBA2</accession>
<name>R7QBA2_CHOCR</name>
<organism evidence="2 3">
    <name type="scientific">Chondrus crispus</name>
    <name type="common">Carrageen Irish moss</name>
    <name type="synonym">Polymorpha crispa</name>
    <dbReference type="NCBI Taxonomy" id="2769"/>
    <lineage>
        <taxon>Eukaryota</taxon>
        <taxon>Rhodophyta</taxon>
        <taxon>Florideophyceae</taxon>
        <taxon>Rhodymeniophycidae</taxon>
        <taxon>Gigartinales</taxon>
        <taxon>Gigartinaceae</taxon>
        <taxon>Chondrus</taxon>
    </lineage>
</organism>
<reference evidence="3" key="1">
    <citation type="journal article" date="2013" name="Proc. Natl. Acad. Sci. U.S.A.">
        <title>Genome structure and metabolic features in the red seaweed Chondrus crispus shed light on evolution of the Archaeplastida.</title>
        <authorList>
            <person name="Collen J."/>
            <person name="Porcel B."/>
            <person name="Carre W."/>
            <person name="Ball S.G."/>
            <person name="Chaparro C."/>
            <person name="Tonon T."/>
            <person name="Barbeyron T."/>
            <person name="Michel G."/>
            <person name="Noel B."/>
            <person name="Valentin K."/>
            <person name="Elias M."/>
            <person name="Artiguenave F."/>
            <person name="Arun A."/>
            <person name="Aury J.M."/>
            <person name="Barbosa-Neto J.F."/>
            <person name="Bothwell J.H."/>
            <person name="Bouget F.Y."/>
            <person name="Brillet L."/>
            <person name="Cabello-Hurtado F."/>
            <person name="Capella-Gutierrez S."/>
            <person name="Charrier B."/>
            <person name="Cladiere L."/>
            <person name="Cock J.M."/>
            <person name="Coelho S.M."/>
            <person name="Colleoni C."/>
            <person name="Czjzek M."/>
            <person name="Da Silva C."/>
            <person name="Delage L."/>
            <person name="Denoeud F."/>
            <person name="Deschamps P."/>
            <person name="Dittami S.M."/>
            <person name="Gabaldon T."/>
            <person name="Gachon C.M."/>
            <person name="Groisillier A."/>
            <person name="Herve C."/>
            <person name="Jabbari K."/>
            <person name="Katinka M."/>
            <person name="Kloareg B."/>
            <person name="Kowalczyk N."/>
            <person name="Labadie K."/>
            <person name="Leblanc C."/>
            <person name="Lopez P.J."/>
            <person name="McLachlan D.H."/>
            <person name="Meslet-Cladiere L."/>
            <person name="Moustafa A."/>
            <person name="Nehr Z."/>
            <person name="Nyvall Collen P."/>
            <person name="Panaud O."/>
            <person name="Partensky F."/>
            <person name="Poulain J."/>
            <person name="Rensing S.A."/>
            <person name="Rousvoal S."/>
            <person name="Samson G."/>
            <person name="Symeonidi A."/>
            <person name="Weissenbach J."/>
            <person name="Zambounis A."/>
            <person name="Wincker P."/>
            <person name="Boyen C."/>
        </authorList>
    </citation>
    <scope>NUCLEOTIDE SEQUENCE [LARGE SCALE GENOMIC DNA]</scope>
    <source>
        <strain evidence="3">cv. Stackhouse</strain>
    </source>
</reference>
<feature type="region of interest" description="Disordered" evidence="1">
    <location>
        <begin position="1"/>
        <end position="21"/>
    </location>
</feature>
<gene>
    <name evidence="2" type="ORF">CHC_T00003619001</name>
</gene>
<keyword evidence="3" id="KW-1185">Reference proteome</keyword>
<dbReference type="Proteomes" id="UP000012073">
    <property type="component" value="Unassembled WGS sequence"/>
</dbReference>
<dbReference type="Gramene" id="CDF34701">
    <property type="protein sequence ID" value="CDF34701"/>
    <property type="gene ID" value="CHC_T00003619001"/>
</dbReference>
<feature type="compositionally biased region" description="Low complexity" evidence="1">
    <location>
        <begin position="111"/>
        <end position="125"/>
    </location>
</feature>
<dbReference type="RefSeq" id="XP_005714520.1">
    <property type="nucleotide sequence ID" value="XM_005714463.1"/>
</dbReference>
<proteinExistence type="predicted"/>
<sequence>MSRKRHSPEPGPTAEGPQVKRHLNSALAAELQSLRIGGRTEPQHPPQHFFGASVVSSPFLYASPRTRVAHDSQLASPNVYQHDNGVTFSADFADTLDERPKLFSRETTPKSDVVTPSSSSSSSVSMMLDDDNEGYMRDSESVDVKGYEASHMRLETSNDNVIVEDIDAPISEENRLVVYRPPVKTSAAGFSELSGLLPNGQYFVRNPGADEWVLKEVQNNRNKRKLALVPWRGGTKRFCDSVQKQAVVIPMPWHESTPEVDAEQVMEVEDIS</sequence>